<gene>
    <name evidence="1" type="ORF">ACJMK2_039328</name>
</gene>
<keyword evidence="2" id="KW-1185">Reference proteome</keyword>
<evidence type="ECO:0000313" key="2">
    <source>
        <dbReference type="Proteomes" id="UP001634394"/>
    </source>
</evidence>
<name>A0ABD3WCI3_SINWO</name>
<proteinExistence type="predicted"/>
<dbReference type="EMBL" id="JBJQND010000007">
    <property type="protein sequence ID" value="KAL3871321.1"/>
    <property type="molecule type" value="Genomic_DNA"/>
</dbReference>
<accession>A0ABD3WCI3</accession>
<dbReference type="AlphaFoldDB" id="A0ABD3WCI3"/>
<organism evidence="1 2">
    <name type="scientific">Sinanodonta woodiana</name>
    <name type="common">Chinese pond mussel</name>
    <name type="synonym">Anodonta woodiana</name>
    <dbReference type="NCBI Taxonomy" id="1069815"/>
    <lineage>
        <taxon>Eukaryota</taxon>
        <taxon>Metazoa</taxon>
        <taxon>Spiralia</taxon>
        <taxon>Lophotrochozoa</taxon>
        <taxon>Mollusca</taxon>
        <taxon>Bivalvia</taxon>
        <taxon>Autobranchia</taxon>
        <taxon>Heteroconchia</taxon>
        <taxon>Palaeoheterodonta</taxon>
        <taxon>Unionida</taxon>
        <taxon>Unionoidea</taxon>
        <taxon>Unionidae</taxon>
        <taxon>Unioninae</taxon>
        <taxon>Sinanodonta</taxon>
    </lineage>
</organism>
<dbReference type="Proteomes" id="UP001634394">
    <property type="component" value="Unassembled WGS sequence"/>
</dbReference>
<comment type="caution">
    <text evidence="1">The sequence shown here is derived from an EMBL/GenBank/DDBJ whole genome shotgun (WGS) entry which is preliminary data.</text>
</comment>
<evidence type="ECO:0000313" key="1">
    <source>
        <dbReference type="EMBL" id="KAL3871321.1"/>
    </source>
</evidence>
<reference evidence="1 2" key="1">
    <citation type="submission" date="2024-11" db="EMBL/GenBank/DDBJ databases">
        <title>Chromosome-level genome assembly of the freshwater bivalve Anodonta woodiana.</title>
        <authorList>
            <person name="Chen X."/>
        </authorList>
    </citation>
    <scope>NUCLEOTIDE SEQUENCE [LARGE SCALE GENOMIC DNA]</scope>
    <source>
        <strain evidence="1">MN2024</strain>
        <tissue evidence="1">Gills</tissue>
    </source>
</reference>
<protein>
    <submittedName>
        <fullName evidence="1">Uncharacterized protein</fullName>
    </submittedName>
</protein>
<sequence>MVVTIEKQLADFLPGGQYSEAADPKTMMRTRFAQVTNLGCEHHFGDLDSSQKPRPNASLHHHSSIQLLKRNRLRMKEWYESMTPTEKESLWKNARQGGKDLRIKHKEHQKCVYSEIMDQMNKPPPKKGKLNPNDNDELYESEIDELNTVCQRLPLLDQLKENDYVIIAYQDASLHVKFMAPCRKSGVFKWPSKDDVQEVKLEFVIATGLIPECLNSGRQWAFPEHMKFDELFAMYSNVFF</sequence>